<dbReference type="SUPFAM" id="SSF56784">
    <property type="entry name" value="HAD-like"/>
    <property type="match status" value="1"/>
</dbReference>
<dbReference type="EMBL" id="JAKZFC010000001">
    <property type="protein sequence ID" value="MCH7320779.1"/>
    <property type="molecule type" value="Genomic_DNA"/>
</dbReference>
<dbReference type="GO" id="GO:0016787">
    <property type="term" value="F:hydrolase activity"/>
    <property type="evidence" value="ECO:0007669"/>
    <property type="project" value="UniProtKB-KW"/>
</dbReference>
<dbReference type="PROSITE" id="PS01229">
    <property type="entry name" value="COF_2"/>
    <property type="match status" value="1"/>
</dbReference>
<keyword evidence="2" id="KW-1185">Reference proteome</keyword>
<dbReference type="SFLD" id="SFLDG01144">
    <property type="entry name" value="C2.B.4:_PGP_Like"/>
    <property type="match status" value="1"/>
</dbReference>
<comment type="caution">
    <text evidence="1">The sequence shown here is derived from an EMBL/GenBank/DDBJ whole genome shotgun (WGS) entry which is preliminary data.</text>
</comment>
<organism evidence="1 2">
    <name type="scientific">Solibacillus palustris</name>
    <dbReference type="NCBI Taxonomy" id="2908203"/>
    <lineage>
        <taxon>Bacteria</taxon>
        <taxon>Bacillati</taxon>
        <taxon>Bacillota</taxon>
        <taxon>Bacilli</taxon>
        <taxon>Bacillales</taxon>
        <taxon>Caryophanaceae</taxon>
        <taxon>Solibacillus</taxon>
    </lineage>
</organism>
<dbReference type="InterPro" id="IPR023214">
    <property type="entry name" value="HAD_sf"/>
</dbReference>
<protein>
    <submittedName>
        <fullName evidence="1">Cof-type HAD-IIB family hydrolase</fullName>
    </submittedName>
</protein>
<dbReference type="Pfam" id="PF08282">
    <property type="entry name" value="Hydrolase_3"/>
    <property type="match status" value="1"/>
</dbReference>
<dbReference type="PROSITE" id="PS01228">
    <property type="entry name" value="COF_1"/>
    <property type="match status" value="1"/>
</dbReference>
<evidence type="ECO:0000313" key="2">
    <source>
        <dbReference type="Proteomes" id="UP001316087"/>
    </source>
</evidence>
<name>A0ABS9U8W6_9BACL</name>
<evidence type="ECO:0000313" key="1">
    <source>
        <dbReference type="EMBL" id="MCH7320779.1"/>
    </source>
</evidence>
<dbReference type="InterPro" id="IPR006379">
    <property type="entry name" value="HAD-SF_hydro_IIB"/>
</dbReference>
<dbReference type="SFLD" id="SFLDS00003">
    <property type="entry name" value="Haloacid_Dehalogenase"/>
    <property type="match status" value="1"/>
</dbReference>
<dbReference type="SFLD" id="SFLDG01140">
    <property type="entry name" value="C2.B:_Phosphomannomutase_and_P"/>
    <property type="match status" value="1"/>
</dbReference>
<dbReference type="PANTHER" id="PTHR10000">
    <property type="entry name" value="PHOSPHOSERINE PHOSPHATASE"/>
    <property type="match status" value="1"/>
</dbReference>
<reference evidence="1 2" key="1">
    <citation type="submission" date="2022-03" db="EMBL/GenBank/DDBJ databases">
        <authorList>
            <person name="Jo J.-H."/>
            <person name="Im W.-T."/>
        </authorList>
    </citation>
    <scope>NUCLEOTIDE SEQUENCE [LARGE SCALE GENOMIC DNA]</scope>
    <source>
        <strain evidence="1 2">MA9</strain>
    </source>
</reference>
<keyword evidence="1" id="KW-0378">Hydrolase</keyword>
<dbReference type="Gene3D" id="3.40.50.1000">
    <property type="entry name" value="HAD superfamily/HAD-like"/>
    <property type="match status" value="1"/>
</dbReference>
<accession>A0ABS9U8W6</accession>
<dbReference type="NCBIfam" id="TIGR01484">
    <property type="entry name" value="HAD-SF-IIB"/>
    <property type="match status" value="1"/>
</dbReference>
<gene>
    <name evidence="1" type="ORF">LZ480_02665</name>
</gene>
<sequence length="256" mass="29291">MKKFLFFDVDGTLYNSKKQLPQSAKEAIFKARENGHEIAIATGRAPFMIAGILEELQIDTYVTFNGQYVVYKGEVIYTNQIANETLMEILQFGEQHDHPFVFLNEKEMIASKSGYSEIEESLATLHYPYPTIDENYYLHTPVYQTLVFAKEHEQVLYEQQFQDIQFVRWHPYSCDMLPSGGSKALGITKLIEHINFEMEDVIAFGDGLNDVEMLRDVGLGVAMENGHDEAKKVAAIVADHVDQDGLYKIMKELKLF</sequence>
<dbReference type="CDD" id="cd07517">
    <property type="entry name" value="HAD_HPP"/>
    <property type="match status" value="1"/>
</dbReference>
<dbReference type="Proteomes" id="UP001316087">
    <property type="component" value="Unassembled WGS sequence"/>
</dbReference>
<dbReference type="Gene3D" id="3.30.1240.10">
    <property type="match status" value="1"/>
</dbReference>
<dbReference type="InterPro" id="IPR036412">
    <property type="entry name" value="HAD-like_sf"/>
</dbReference>
<proteinExistence type="predicted"/>
<dbReference type="NCBIfam" id="TIGR00099">
    <property type="entry name" value="Cof-subfamily"/>
    <property type="match status" value="1"/>
</dbReference>
<dbReference type="InterPro" id="IPR000150">
    <property type="entry name" value="Cof"/>
</dbReference>
<dbReference type="PANTHER" id="PTHR10000:SF25">
    <property type="entry name" value="PHOSPHATASE YKRA-RELATED"/>
    <property type="match status" value="1"/>
</dbReference>
<dbReference type="RefSeq" id="WP_241367826.1">
    <property type="nucleotide sequence ID" value="NZ_JAKZFC010000001.1"/>
</dbReference>